<protein>
    <submittedName>
        <fullName evidence="3">CAAX amino protease</fullName>
    </submittedName>
</protein>
<feature type="transmembrane region" description="Helical" evidence="1">
    <location>
        <begin position="56"/>
        <end position="79"/>
    </location>
</feature>
<proteinExistence type="predicted"/>
<evidence type="ECO:0000256" key="1">
    <source>
        <dbReference type="SAM" id="Phobius"/>
    </source>
</evidence>
<dbReference type="AlphaFoldDB" id="A0A920C8Q4"/>
<dbReference type="InterPro" id="IPR003675">
    <property type="entry name" value="Rce1/LyrA-like_dom"/>
</dbReference>
<reference evidence="3" key="1">
    <citation type="submission" date="2021-03" db="EMBL/GenBank/DDBJ databases">
        <title>Antimicrobial resistance genes in bacteria isolated from Japanese honey, and their potential for conferring macrolide and lincosamide resistance in the American foulbrood pathogen Paenibacillus larvae.</title>
        <authorList>
            <person name="Okamoto M."/>
            <person name="Kumagai M."/>
            <person name="Kanamori H."/>
            <person name="Takamatsu D."/>
        </authorList>
    </citation>
    <scope>NUCLEOTIDE SEQUENCE</scope>
    <source>
        <strain evidence="3">J43TS3</strain>
    </source>
</reference>
<name>A0A920C8Q4_9BACI</name>
<sequence length="191" mass="21640">MKQSELLKHITDDELRKSVVYSQFLFLIIGHVLSVFLLDGLLAWTSLIQLDVKEVVYYGVLPGIGIILIDLLLMYFLPMDYFDDGGINKRVFSNLSIPKIILLTMLIAIAEEVLFRGIIQTTFGFIFASLLFAVVHVRYLKKPVLLASIVLVSFLLGLLYEITENLLVTIVAHFTVDVLSGLLIRFKYRGD</sequence>
<feature type="transmembrane region" description="Helical" evidence="1">
    <location>
        <begin position="115"/>
        <end position="137"/>
    </location>
</feature>
<keyword evidence="1" id="KW-0472">Membrane</keyword>
<feature type="transmembrane region" description="Helical" evidence="1">
    <location>
        <begin position="91"/>
        <end position="109"/>
    </location>
</feature>
<keyword evidence="4" id="KW-1185">Reference proteome</keyword>
<dbReference type="GO" id="GO:0006508">
    <property type="term" value="P:proteolysis"/>
    <property type="evidence" value="ECO:0007669"/>
    <property type="project" value="UniProtKB-KW"/>
</dbReference>
<feature type="transmembrane region" description="Helical" evidence="1">
    <location>
        <begin position="20"/>
        <end position="44"/>
    </location>
</feature>
<keyword evidence="3" id="KW-0645">Protease</keyword>
<accession>A0A920C8Q4</accession>
<evidence type="ECO:0000313" key="4">
    <source>
        <dbReference type="Proteomes" id="UP000676917"/>
    </source>
</evidence>
<evidence type="ECO:0000313" key="3">
    <source>
        <dbReference type="EMBL" id="GIO28479.1"/>
    </source>
</evidence>
<dbReference type="GO" id="GO:0004175">
    <property type="term" value="F:endopeptidase activity"/>
    <property type="evidence" value="ECO:0007669"/>
    <property type="project" value="UniProtKB-ARBA"/>
</dbReference>
<dbReference type="Pfam" id="PF02517">
    <property type="entry name" value="Rce1-like"/>
    <property type="match status" value="1"/>
</dbReference>
<keyword evidence="1" id="KW-1133">Transmembrane helix</keyword>
<dbReference type="GO" id="GO:0080120">
    <property type="term" value="P:CAAX-box protein maturation"/>
    <property type="evidence" value="ECO:0007669"/>
    <property type="project" value="UniProtKB-ARBA"/>
</dbReference>
<feature type="transmembrane region" description="Helical" evidence="1">
    <location>
        <begin position="144"/>
        <end position="160"/>
    </location>
</feature>
<comment type="caution">
    <text evidence="3">The sequence shown here is derived from an EMBL/GenBank/DDBJ whole genome shotgun (WGS) entry which is preliminary data.</text>
</comment>
<organism evidence="3 4">
    <name type="scientific">Ornithinibacillus bavariensis</name>
    <dbReference type="NCBI Taxonomy" id="545502"/>
    <lineage>
        <taxon>Bacteria</taxon>
        <taxon>Bacillati</taxon>
        <taxon>Bacillota</taxon>
        <taxon>Bacilli</taxon>
        <taxon>Bacillales</taxon>
        <taxon>Bacillaceae</taxon>
        <taxon>Ornithinibacillus</taxon>
    </lineage>
</organism>
<keyword evidence="1" id="KW-0812">Transmembrane</keyword>
<evidence type="ECO:0000259" key="2">
    <source>
        <dbReference type="Pfam" id="PF02517"/>
    </source>
</evidence>
<feature type="domain" description="CAAX prenyl protease 2/Lysostaphin resistance protein A-like" evidence="2">
    <location>
        <begin position="96"/>
        <end position="178"/>
    </location>
</feature>
<dbReference type="Proteomes" id="UP000676917">
    <property type="component" value="Unassembled WGS sequence"/>
</dbReference>
<feature type="transmembrane region" description="Helical" evidence="1">
    <location>
        <begin position="166"/>
        <end position="186"/>
    </location>
</feature>
<gene>
    <name evidence="3" type="ORF">J43TS3_30900</name>
</gene>
<keyword evidence="3" id="KW-0378">Hydrolase</keyword>
<dbReference type="EMBL" id="BORP01000007">
    <property type="protein sequence ID" value="GIO28479.1"/>
    <property type="molecule type" value="Genomic_DNA"/>
</dbReference>